<feature type="domain" description="Cation efflux protein cytoplasmic" evidence="9">
    <location>
        <begin position="225"/>
        <end position="300"/>
    </location>
</feature>
<comment type="similarity">
    <text evidence="2">Belongs to the cation diffusion facilitator (CDF) transporter (TC 2.A.4) family.</text>
</comment>
<dbReference type="KEGG" id="dpr:Despr_0033"/>
<keyword evidence="11" id="KW-1185">Reference proteome</keyword>
<dbReference type="Gene3D" id="3.30.70.1350">
    <property type="entry name" value="Cation efflux protein, cytoplasmic domain"/>
    <property type="match status" value="1"/>
</dbReference>
<keyword evidence="6 7" id="KW-0472">Membrane</keyword>
<dbReference type="InterPro" id="IPR002524">
    <property type="entry name" value="Cation_efflux"/>
</dbReference>
<evidence type="ECO:0000256" key="2">
    <source>
        <dbReference type="ARBA" id="ARBA00008114"/>
    </source>
</evidence>
<keyword evidence="3" id="KW-0813">Transport</keyword>
<gene>
    <name evidence="10" type="ordered locus">Despr_0033</name>
</gene>
<dbReference type="AlphaFoldDB" id="A0A7U4DMT7"/>
<dbReference type="InterPro" id="IPR027469">
    <property type="entry name" value="Cation_efflux_TMD_sf"/>
</dbReference>
<evidence type="ECO:0000256" key="5">
    <source>
        <dbReference type="ARBA" id="ARBA00022989"/>
    </source>
</evidence>
<dbReference type="PANTHER" id="PTHR43840">
    <property type="entry name" value="MITOCHONDRIAL METAL TRANSPORTER 1-RELATED"/>
    <property type="match status" value="1"/>
</dbReference>
<dbReference type="FunFam" id="1.20.1510.10:FF:000006">
    <property type="entry name" value="Divalent cation efflux transporter"/>
    <property type="match status" value="1"/>
</dbReference>
<dbReference type="EMBL" id="CP002364">
    <property type="protein sequence ID" value="ADW16227.1"/>
    <property type="molecule type" value="Genomic_DNA"/>
</dbReference>
<dbReference type="SUPFAM" id="SSF160240">
    <property type="entry name" value="Cation efflux protein cytoplasmic domain-like"/>
    <property type="match status" value="1"/>
</dbReference>
<evidence type="ECO:0000256" key="7">
    <source>
        <dbReference type="SAM" id="Phobius"/>
    </source>
</evidence>
<feature type="transmembrane region" description="Helical" evidence="7">
    <location>
        <begin position="89"/>
        <end position="109"/>
    </location>
</feature>
<name>A0A7U4DMT7_DESPD</name>
<dbReference type="NCBIfam" id="TIGR01297">
    <property type="entry name" value="CDF"/>
    <property type="match status" value="1"/>
</dbReference>
<feature type="transmembrane region" description="Helical" evidence="7">
    <location>
        <begin position="129"/>
        <end position="150"/>
    </location>
</feature>
<evidence type="ECO:0000256" key="6">
    <source>
        <dbReference type="ARBA" id="ARBA00023136"/>
    </source>
</evidence>
<evidence type="ECO:0000256" key="3">
    <source>
        <dbReference type="ARBA" id="ARBA00022448"/>
    </source>
</evidence>
<keyword evidence="5 7" id="KW-1133">Transmembrane helix</keyword>
<dbReference type="Gene3D" id="1.20.1510.10">
    <property type="entry name" value="Cation efflux protein transmembrane domain"/>
    <property type="match status" value="1"/>
</dbReference>
<organism evidence="10 11">
    <name type="scientific">Desulfobulbus propionicus (strain ATCC 33891 / DSM 2032 / VKM B-1956 / 1pr3)</name>
    <dbReference type="NCBI Taxonomy" id="577650"/>
    <lineage>
        <taxon>Bacteria</taxon>
        <taxon>Pseudomonadati</taxon>
        <taxon>Thermodesulfobacteriota</taxon>
        <taxon>Desulfobulbia</taxon>
        <taxon>Desulfobulbales</taxon>
        <taxon>Desulfobulbaceae</taxon>
        <taxon>Desulfobulbus</taxon>
    </lineage>
</organism>
<dbReference type="InterPro" id="IPR027470">
    <property type="entry name" value="Cation_efflux_CTD"/>
</dbReference>
<dbReference type="PANTHER" id="PTHR43840:SF15">
    <property type="entry name" value="MITOCHONDRIAL METAL TRANSPORTER 1-RELATED"/>
    <property type="match status" value="1"/>
</dbReference>
<dbReference type="InterPro" id="IPR036837">
    <property type="entry name" value="Cation_efflux_CTD_sf"/>
</dbReference>
<feature type="domain" description="Cation efflux protein transmembrane" evidence="8">
    <location>
        <begin position="22"/>
        <end position="219"/>
    </location>
</feature>
<dbReference type="InterPro" id="IPR058533">
    <property type="entry name" value="Cation_efflux_TM"/>
</dbReference>
<feature type="transmembrane region" description="Helical" evidence="7">
    <location>
        <begin position="47"/>
        <end position="68"/>
    </location>
</feature>
<sequence length="308" mass="33192">MQQHPHLNPEEQRRHTSMLAVQVGLAANILLAVLKAVVGVVGQSPALLADGINSTSDVAYGVVVSIFVRLSGKPADREHPYGHDQLESIAAVVVGAFVVTTAIAIFWHSVDTAYELLTVRTDASGASLLALWIALFAVLLKGGLTLWTYGISRRTGNVAVLALAQDHRNDIFASSAAAIGIVFSRFGFPWVDPLAGAVVSLIILHTGVEILRSASDDLMDTLPGRELAQEIRTALHEVNGVEDIEEVHAHRFGPYLVVNLTIGVDGNLSVRAGDRIATQVEDILLARIEFLRRVYVHYHPVGGNDPQE</sequence>
<dbReference type="Pfam" id="PF16916">
    <property type="entry name" value="ZT_dimer"/>
    <property type="match status" value="1"/>
</dbReference>
<evidence type="ECO:0000313" key="11">
    <source>
        <dbReference type="Proteomes" id="UP000006365"/>
    </source>
</evidence>
<reference evidence="10 11" key="1">
    <citation type="journal article" date="2011" name="Stand. Genomic Sci.">
        <title>Complete genome sequence of Desulfobulbus propionicus type strain (1pr3).</title>
        <authorList>
            <person name="Pagani I."/>
            <person name="Lapidus A."/>
            <person name="Nolan M."/>
            <person name="Lucas S."/>
            <person name="Hammon N."/>
            <person name="Deshpande S."/>
            <person name="Cheng J.F."/>
            <person name="Chertkov O."/>
            <person name="Davenport K."/>
            <person name="Tapia R."/>
            <person name="Han C."/>
            <person name="Goodwin L."/>
            <person name="Pitluck S."/>
            <person name="Liolios K."/>
            <person name="Mavromatis K."/>
            <person name="Ivanova N."/>
            <person name="Mikhailova N."/>
            <person name="Pati A."/>
            <person name="Chen A."/>
            <person name="Palaniappan K."/>
            <person name="Land M."/>
            <person name="Hauser L."/>
            <person name="Chang Y.J."/>
            <person name="Jeffries C.D."/>
            <person name="Detter J.C."/>
            <person name="Brambilla E."/>
            <person name="Kannan K.P."/>
            <person name="Djao O.D."/>
            <person name="Rohde M."/>
            <person name="Pukall R."/>
            <person name="Spring S."/>
            <person name="Goker M."/>
            <person name="Sikorski J."/>
            <person name="Woyke T."/>
            <person name="Bristow J."/>
            <person name="Eisen J.A."/>
            <person name="Markowitz V."/>
            <person name="Hugenholtz P."/>
            <person name="Kyrpides N.C."/>
            <person name="Klenk H.P."/>
        </authorList>
    </citation>
    <scope>NUCLEOTIDE SEQUENCE [LARGE SCALE GENOMIC DNA]</scope>
    <source>
        <strain evidence="11">ATCC 33891 / DSM 2032 / 1pr3</strain>
    </source>
</reference>
<keyword evidence="4 7" id="KW-0812">Transmembrane</keyword>
<feature type="transmembrane region" description="Helical" evidence="7">
    <location>
        <begin position="20"/>
        <end position="41"/>
    </location>
</feature>
<evidence type="ECO:0000313" key="10">
    <source>
        <dbReference type="EMBL" id="ADW16227.1"/>
    </source>
</evidence>
<evidence type="ECO:0000259" key="8">
    <source>
        <dbReference type="Pfam" id="PF01545"/>
    </source>
</evidence>
<comment type="subcellular location">
    <subcellularLocation>
        <location evidence="1">Membrane</location>
        <topology evidence="1">Multi-pass membrane protein</topology>
    </subcellularLocation>
</comment>
<dbReference type="Pfam" id="PF01545">
    <property type="entry name" value="Cation_efflux"/>
    <property type="match status" value="1"/>
</dbReference>
<dbReference type="RefSeq" id="WP_015722775.1">
    <property type="nucleotide sequence ID" value="NC_014972.1"/>
</dbReference>
<accession>A0A7U4DMT7</accession>
<dbReference type="Proteomes" id="UP000006365">
    <property type="component" value="Chromosome"/>
</dbReference>
<evidence type="ECO:0000256" key="4">
    <source>
        <dbReference type="ARBA" id="ARBA00022692"/>
    </source>
</evidence>
<dbReference type="GO" id="GO:0008324">
    <property type="term" value="F:monoatomic cation transmembrane transporter activity"/>
    <property type="evidence" value="ECO:0007669"/>
    <property type="project" value="InterPro"/>
</dbReference>
<dbReference type="InterPro" id="IPR050291">
    <property type="entry name" value="CDF_Transporter"/>
</dbReference>
<proteinExistence type="inferred from homology"/>
<dbReference type="GO" id="GO:0016020">
    <property type="term" value="C:membrane"/>
    <property type="evidence" value="ECO:0007669"/>
    <property type="project" value="UniProtKB-SubCell"/>
</dbReference>
<evidence type="ECO:0000256" key="1">
    <source>
        <dbReference type="ARBA" id="ARBA00004141"/>
    </source>
</evidence>
<dbReference type="SUPFAM" id="SSF161111">
    <property type="entry name" value="Cation efflux protein transmembrane domain-like"/>
    <property type="match status" value="1"/>
</dbReference>
<protein>
    <submittedName>
        <fullName evidence="10">Cation diffusion facilitator family transporter</fullName>
    </submittedName>
</protein>
<evidence type="ECO:0000259" key="9">
    <source>
        <dbReference type="Pfam" id="PF16916"/>
    </source>
</evidence>